<gene>
    <name evidence="1" type="ORF">CI109_106243</name>
</gene>
<dbReference type="GeneID" id="43589144"/>
<protein>
    <submittedName>
        <fullName evidence="1">Uncharacterized protein</fullName>
    </submittedName>
</protein>
<organism evidence="1 2">
    <name type="scientific">Kwoniella shandongensis</name>
    <dbReference type="NCBI Taxonomy" id="1734106"/>
    <lineage>
        <taxon>Eukaryota</taxon>
        <taxon>Fungi</taxon>
        <taxon>Dikarya</taxon>
        <taxon>Basidiomycota</taxon>
        <taxon>Agaricomycotina</taxon>
        <taxon>Tremellomycetes</taxon>
        <taxon>Tremellales</taxon>
        <taxon>Cryptococcaceae</taxon>
        <taxon>Kwoniella</taxon>
    </lineage>
</organism>
<proteinExistence type="predicted"/>
<dbReference type="RefSeq" id="XP_031860802.2">
    <property type="nucleotide sequence ID" value="XM_032005003.2"/>
</dbReference>
<dbReference type="EMBL" id="CP144061">
    <property type="protein sequence ID" value="WWD21756.1"/>
    <property type="molecule type" value="Genomic_DNA"/>
</dbReference>
<dbReference type="Proteomes" id="UP000322225">
    <property type="component" value="Chromosome 11"/>
</dbReference>
<dbReference type="InterPro" id="IPR022235">
    <property type="entry name" value="DUF3760"/>
</dbReference>
<reference evidence="1" key="1">
    <citation type="submission" date="2017-08" db="EMBL/GenBank/DDBJ databases">
        <authorList>
            <person name="Cuomo C."/>
            <person name="Billmyre B."/>
            <person name="Heitman J."/>
        </authorList>
    </citation>
    <scope>NUCLEOTIDE SEQUENCE</scope>
    <source>
        <strain evidence="1">CBS 12478</strain>
    </source>
</reference>
<sequence length="400" mass="44771">MAKPFYPASAEEIVTVPRITDLSTLFPVHDILLDLLATLVPTKYIRLSSYHYNRLLPKLYRPITLSPSLLWGFTGCRCSQRRALHALSHTTSVQLDGVDGIHHFFRATHAYAPYFTPQPVIFPSISSVSVAWSTFTSFALRHCRNNWLKTFGSSISSSSSSKRGGIDQLSIELGEYTGDIMKILFMGEAIQILIRGLKPKLFEMKIPTGVDFTKLVIPGFQSDLMEDRPEMVRVYFPANIEPSPSSSASIEQINGLNDPEHGVTIDLAEGDAKLEERDEAEGEEPDKAQSALEDKYAMFILVHLDLRCRNRQLDFARLAKQDTSTEGEGEEHGPGMTRLEYVLPNAKRVGQRVVEMVLEQERDGGLCLDEHGECCRFVELSAEASEGEGWTLRECASARR</sequence>
<dbReference type="AlphaFoldDB" id="A0AAJ8LR32"/>
<evidence type="ECO:0000313" key="2">
    <source>
        <dbReference type="Proteomes" id="UP000322225"/>
    </source>
</evidence>
<dbReference type="Pfam" id="PF12586">
    <property type="entry name" value="DUF3760"/>
    <property type="match status" value="1"/>
</dbReference>
<name>A0AAJ8LR32_9TREE</name>
<keyword evidence="2" id="KW-1185">Reference proteome</keyword>
<reference evidence="1" key="2">
    <citation type="submission" date="2024-01" db="EMBL/GenBank/DDBJ databases">
        <title>Comparative genomics of Cryptococcus and Kwoniella reveals pathogenesis evolution and contrasting modes of karyotype evolution via chromosome fusion or intercentromeric recombination.</title>
        <authorList>
            <person name="Coelho M.A."/>
            <person name="David-Palma M."/>
            <person name="Shea T."/>
            <person name="Bowers K."/>
            <person name="McGinley-Smith S."/>
            <person name="Mohammad A.W."/>
            <person name="Gnirke A."/>
            <person name="Yurkov A.M."/>
            <person name="Nowrousian M."/>
            <person name="Sun S."/>
            <person name="Cuomo C.A."/>
            <person name="Heitman J."/>
        </authorList>
    </citation>
    <scope>NUCLEOTIDE SEQUENCE</scope>
    <source>
        <strain evidence="1">CBS 12478</strain>
    </source>
</reference>
<evidence type="ECO:0000313" key="1">
    <source>
        <dbReference type="EMBL" id="WWD21756.1"/>
    </source>
</evidence>
<accession>A0AAJ8LR32</accession>
<dbReference type="KEGG" id="ksn:43589144"/>